<comment type="catalytic activity">
    <reaction evidence="10">
        <text>2 1-tetradecanoyl-sn-glycero-3-phospho-(1'-sn-glycerol) = 1-tetradecanoyl-sn-glycero-3-phospho-(3'-tetradecanoyl-1'-sn-glycerol) + sn-glycero-3-phospho-(1'-sn-glycerol)</text>
        <dbReference type="Rhea" id="RHEA:77611"/>
        <dbReference type="ChEBI" id="CHEBI:64717"/>
        <dbReference type="ChEBI" id="CHEBI:72826"/>
        <dbReference type="ChEBI" id="CHEBI:232640"/>
    </reaction>
    <physiologicalReaction direction="left-to-right" evidence="10">
        <dbReference type="Rhea" id="RHEA:77612"/>
    </physiologicalReaction>
</comment>
<evidence type="ECO:0000256" key="3">
    <source>
        <dbReference type="ARBA" id="ARBA00044494"/>
    </source>
</evidence>
<comment type="caution">
    <text evidence="16">The sequence shown here is derived from an EMBL/GenBank/DDBJ whole genome shotgun (WGS) entry which is preliminary data.</text>
</comment>
<comment type="function">
    <text evidence="3">Exhibits palmitoyl protein thioesterase (S-depalmitoylation) activity in vitro and most likely plays a role in protein S-depalmitoylation.</text>
</comment>
<comment type="catalytic activity">
    <reaction evidence="13">
        <text>2 1-acyl-sn-glycero-3-phospho-(1'-sn-glycerol) = 1-acyl-sn-glycero-3-phospho-(3'-acyl-sn-1'-glycerol) + sn-glycero-3-phospho-(1'-sn-glycerol)</text>
        <dbReference type="Rhea" id="RHEA:77619"/>
        <dbReference type="ChEBI" id="CHEBI:64717"/>
        <dbReference type="ChEBI" id="CHEBI:64840"/>
        <dbReference type="ChEBI" id="CHEBI:232628"/>
    </reaction>
    <physiologicalReaction direction="left-to-right" evidence="13">
        <dbReference type="Rhea" id="RHEA:77620"/>
    </physiologicalReaction>
</comment>
<dbReference type="STRING" id="10195.A0A3M7PB32"/>
<dbReference type="AlphaFoldDB" id="A0A3M7PB32"/>
<sequence>MKSSSLLGILVNIALSVINADAYTWPIPYQHVSERPKNDPYCQAGLVPFCPTGKSTNSMPFVDPGDTVEVFALKKPVWSFQYGPLLGFFNIMHDGLGFRSKKTGLNYTMEWYELDQLFNCTFPHLLENGNLKWCNQGALCVYDGINDTVWNQYGFVKKVSEVSGTQFNMFANWSLYDNNTAVYYETWSVYNNNNTDSSQVMFFDSFDCASWVLRAFDQLYAVGAKFDESVKLNYTRLNLYSHTPQLIGNYSQIINSKNETLIKGIREFYKTFQKRSDYLEQFTEAYNEIFMKKEFYFYYNDLYWYLTLRSPFIKITYYNIPLPGTR</sequence>
<reference evidence="16 17" key="1">
    <citation type="journal article" date="2018" name="Sci. Rep.">
        <title>Genomic signatures of local adaptation to the degree of environmental predictability in rotifers.</title>
        <authorList>
            <person name="Franch-Gras L."/>
            <person name="Hahn C."/>
            <person name="Garcia-Roger E.M."/>
            <person name="Carmona M.J."/>
            <person name="Serra M."/>
            <person name="Gomez A."/>
        </authorList>
    </citation>
    <scope>NUCLEOTIDE SEQUENCE [LARGE SCALE GENOMIC DNA]</scope>
    <source>
        <strain evidence="16">HYR1</strain>
    </source>
</reference>
<dbReference type="EMBL" id="REGN01012320">
    <property type="protein sequence ID" value="RMZ95924.1"/>
    <property type="molecule type" value="Genomic_DNA"/>
</dbReference>
<feature type="signal peptide" evidence="15">
    <location>
        <begin position="1"/>
        <end position="22"/>
    </location>
</feature>
<evidence type="ECO:0000313" key="16">
    <source>
        <dbReference type="EMBL" id="RMZ95924.1"/>
    </source>
</evidence>
<evidence type="ECO:0000256" key="1">
    <source>
        <dbReference type="ARBA" id="ARBA00007028"/>
    </source>
</evidence>
<comment type="catalytic activity">
    <reaction evidence="9">
        <text>S-hexadecanoyl-L-cysteinyl-[protein] + H2O = L-cysteinyl-[protein] + hexadecanoate + H(+)</text>
        <dbReference type="Rhea" id="RHEA:19233"/>
        <dbReference type="Rhea" id="RHEA-COMP:10131"/>
        <dbReference type="Rhea" id="RHEA-COMP:11032"/>
        <dbReference type="ChEBI" id="CHEBI:7896"/>
        <dbReference type="ChEBI" id="CHEBI:15377"/>
        <dbReference type="ChEBI" id="CHEBI:15378"/>
        <dbReference type="ChEBI" id="CHEBI:29950"/>
        <dbReference type="ChEBI" id="CHEBI:74151"/>
        <dbReference type="EC" id="3.1.2.22"/>
    </reaction>
    <physiologicalReaction direction="left-to-right" evidence="9">
        <dbReference type="Rhea" id="RHEA:19234"/>
    </physiologicalReaction>
</comment>
<keyword evidence="17" id="KW-1185">Reference proteome</keyword>
<evidence type="ECO:0000256" key="9">
    <source>
        <dbReference type="ARBA" id="ARBA00047409"/>
    </source>
</evidence>
<comment type="similarity">
    <text evidence="1">Belongs to the CLN5 family.</text>
</comment>
<comment type="catalytic activity">
    <reaction evidence="11">
        <text>2 1-(9Z-octadecenoyl)-sn-glycero-3-phospho-(1'-sn-glycerol) = 1-(9Z-octadecenoyl)-sn-glycero-3-phospho-(3'-(9Z-octadecenoyl)-1'-sn-glycerol) + sn-glycero-3-phospho-(1'-sn-glycerol)</text>
        <dbReference type="Rhea" id="RHEA:77599"/>
        <dbReference type="ChEBI" id="CHEBI:64717"/>
        <dbReference type="ChEBI" id="CHEBI:72828"/>
        <dbReference type="ChEBI" id="CHEBI:232637"/>
    </reaction>
    <physiologicalReaction direction="left-to-right" evidence="11">
        <dbReference type="Rhea" id="RHEA:77600"/>
    </physiologicalReaction>
</comment>
<evidence type="ECO:0000256" key="14">
    <source>
        <dbReference type="ARBA" id="ARBA00051789"/>
    </source>
</evidence>
<evidence type="ECO:0000256" key="12">
    <source>
        <dbReference type="ARBA" id="ARBA00051183"/>
    </source>
</evidence>
<dbReference type="PANTHER" id="PTHR15380:SF2">
    <property type="entry name" value="CEROID-LIPOFUSCINOSIS NEURONAL PROTEIN 5"/>
    <property type="match status" value="1"/>
</dbReference>
<comment type="catalytic activity">
    <reaction evidence="14">
        <text>2 1-octadecanoyl-sn-glycero-3-phospho-(1'-sn-glycerol) = 1-octadecanoyl-sn-glycero-3-phospho-(3'-octadecanoyl-1'-sn-glycerol) + sn-glycero-3-phospho-(1'-sn-glycerol)</text>
        <dbReference type="Rhea" id="RHEA:77603"/>
        <dbReference type="ChEBI" id="CHEBI:64717"/>
        <dbReference type="ChEBI" id="CHEBI:72827"/>
        <dbReference type="ChEBI" id="CHEBI:232638"/>
    </reaction>
    <physiologicalReaction direction="left-to-right" evidence="14">
        <dbReference type="Rhea" id="RHEA:77604"/>
    </physiologicalReaction>
</comment>
<evidence type="ECO:0000256" key="15">
    <source>
        <dbReference type="SAM" id="SignalP"/>
    </source>
</evidence>
<evidence type="ECO:0000256" key="7">
    <source>
        <dbReference type="ARBA" id="ARBA00044557"/>
    </source>
</evidence>
<evidence type="ECO:0000256" key="5">
    <source>
        <dbReference type="ARBA" id="ARBA00044547"/>
    </source>
</evidence>
<protein>
    <recommendedName>
        <fullName evidence="4">Bis(monoacylglycero)phosphate synthase CLN5</fullName>
    </recommendedName>
    <alternativeName>
        <fullName evidence="5">Ceroid-lipofuscinosis neuronal protein 5</fullName>
    </alternativeName>
    <alternativeName>
        <fullName evidence="7">Palmitoyl protein thioesterase CLN5</fullName>
    </alternativeName>
    <alternativeName>
        <fullName evidence="6">S-depalmitoylase CLN5</fullName>
    </alternativeName>
</protein>
<dbReference type="GO" id="GO:0008474">
    <property type="term" value="F:palmitoyl-(protein) hydrolase activity"/>
    <property type="evidence" value="ECO:0007669"/>
    <property type="project" value="UniProtKB-EC"/>
</dbReference>
<keyword evidence="15" id="KW-0732">Signal</keyword>
<organism evidence="16 17">
    <name type="scientific">Brachionus plicatilis</name>
    <name type="common">Marine rotifer</name>
    <name type="synonym">Brachionus muelleri</name>
    <dbReference type="NCBI Taxonomy" id="10195"/>
    <lineage>
        <taxon>Eukaryota</taxon>
        <taxon>Metazoa</taxon>
        <taxon>Spiralia</taxon>
        <taxon>Gnathifera</taxon>
        <taxon>Rotifera</taxon>
        <taxon>Eurotatoria</taxon>
        <taxon>Monogononta</taxon>
        <taxon>Pseudotrocha</taxon>
        <taxon>Ploima</taxon>
        <taxon>Brachionidae</taxon>
        <taxon>Brachionus</taxon>
    </lineage>
</organism>
<dbReference type="PANTHER" id="PTHR15380">
    <property type="entry name" value="CEROID-LIPOFUSCINOSIS, NEURONAL 5"/>
    <property type="match status" value="1"/>
</dbReference>
<accession>A0A3M7PB32</accession>
<feature type="chain" id="PRO_5017927575" description="Bis(monoacylglycero)phosphate synthase CLN5" evidence="15">
    <location>
        <begin position="23"/>
        <end position="326"/>
    </location>
</feature>
<dbReference type="OrthoDB" id="10005881at2759"/>
<dbReference type="GO" id="GO:0016798">
    <property type="term" value="F:hydrolase activity, acting on glycosyl bonds"/>
    <property type="evidence" value="ECO:0007669"/>
    <property type="project" value="TreeGrafter"/>
</dbReference>
<evidence type="ECO:0000313" key="17">
    <source>
        <dbReference type="Proteomes" id="UP000276133"/>
    </source>
</evidence>
<evidence type="ECO:0000256" key="10">
    <source>
        <dbReference type="ARBA" id="ARBA00050455"/>
    </source>
</evidence>
<keyword evidence="2" id="KW-0325">Glycoprotein</keyword>
<dbReference type="Proteomes" id="UP000276133">
    <property type="component" value="Unassembled WGS sequence"/>
</dbReference>
<gene>
    <name evidence="16" type="ORF">BpHYR1_004383</name>
</gene>
<dbReference type="InterPro" id="IPR026138">
    <property type="entry name" value="CLN5"/>
</dbReference>
<dbReference type="GO" id="GO:0005765">
    <property type="term" value="C:lysosomal membrane"/>
    <property type="evidence" value="ECO:0007669"/>
    <property type="project" value="TreeGrafter"/>
</dbReference>
<comment type="function">
    <text evidence="8">Catalyzes the synthesis of bis(monoacylglycero)phosphate (BMP) via transacylation of 2 molecules of lysophosphatidylglycerol (LPG). BMP also known as lysobisphosphatidic acid plays a key role in the formation of intraluminal vesicles and in maintaining intracellular cholesterol homeostasis. Can use only LPG as the exclusive lysophospholipid acyl donor for base exchange and displays BMP synthase activity towards various LPGs (LPG 14:0, LPG 16:0, LPG 18:0, LPG 18:1) with a higher preference for longer chain lengths. Plays a role in influencing the retrograde trafficking of lysosomal sorting receptors SORT1 and IGF2R from the endosomes to the trans-Golgi network by controlling the recruitment of retromer complex to the endosomal membrane. Regulates the localization and activation of RAB7A which is required to recruit the retromer complex to the endosomal membrane.</text>
</comment>
<evidence type="ECO:0000256" key="6">
    <source>
        <dbReference type="ARBA" id="ARBA00044556"/>
    </source>
</evidence>
<comment type="catalytic activity">
    <reaction evidence="12">
        <text>2 1-hexadecanoyl-sn-glycero-3-phospho-(1'-sn-glycerol) = 1-hexadecanoyl-sn-glycero-3-phospho-(3'-hexadecanoyl-1'-sn-glycerol) + sn-glycero-3-phospho-(1'-sn-glycerol)</text>
        <dbReference type="Rhea" id="RHEA:77607"/>
        <dbReference type="ChEBI" id="CHEBI:64717"/>
        <dbReference type="ChEBI" id="CHEBI:75158"/>
        <dbReference type="ChEBI" id="CHEBI:232639"/>
    </reaction>
    <physiologicalReaction direction="left-to-right" evidence="12">
        <dbReference type="Rhea" id="RHEA:77608"/>
    </physiologicalReaction>
</comment>
<evidence type="ECO:0000256" key="8">
    <source>
        <dbReference type="ARBA" id="ARBA00045492"/>
    </source>
</evidence>
<evidence type="ECO:0000256" key="11">
    <source>
        <dbReference type="ARBA" id="ARBA00051022"/>
    </source>
</evidence>
<evidence type="ECO:0000256" key="4">
    <source>
        <dbReference type="ARBA" id="ARBA00044532"/>
    </source>
</evidence>
<proteinExistence type="inferred from homology"/>
<name>A0A3M7PB32_BRAPC</name>
<evidence type="ECO:0000256" key="13">
    <source>
        <dbReference type="ARBA" id="ARBA00051553"/>
    </source>
</evidence>
<evidence type="ECO:0000256" key="2">
    <source>
        <dbReference type="ARBA" id="ARBA00023180"/>
    </source>
</evidence>
<dbReference type="GO" id="GO:0007040">
    <property type="term" value="P:lysosome organization"/>
    <property type="evidence" value="ECO:0007669"/>
    <property type="project" value="TreeGrafter"/>
</dbReference>
<dbReference type="Pfam" id="PF15014">
    <property type="entry name" value="CLN5"/>
    <property type="match status" value="1"/>
</dbReference>